<dbReference type="AlphaFoldDB" id="A0A7W7S3G5"/>
<evidence type="ECO:0000259" key="2">
    <source>
        <dbReference type="Pfam" id="PF11716"/>
    </source>
</evidence>
<dbReference type="InterPro" id="IPR024344">
    <property type="entry name" value="MDMPI_metal-binding"/>
</dbReference>
<gene>
    <name evidence="3" type="ORF">FHR32_006667</name>
</gene>
<evidence type="ECO:0000313" key="3">
    <source>
        <dbReference type="EMBL" id="MBB4942281.1"/>
    </source>
</evidence>
<dbReference type="GO" id="GO:0050077">
    <property type="term" value="F:maleylpyruvate isomerase activity"/>
    <property type="evidence" value="ECO:0007669"/>
    <property type="project" value="UniProtKB-EC"/>
</dbReference>
<sequence length="270" mass="28949">MNVLETLRAELTISTARLLATAAGLSDDGVAAPSRLPGWTRGHVLAHLARNADSHVNLMTWARTGVVTPQYPDPAARDAGIEAGAARPAKEQLADLEESAAGLAKAIDMVPAKGWTTMISGMRPPGHPAWYVLVRRLREIEMHHVDLGAGYGCADWPETFVRRELHDAMVSWPYELGTVSEIVVEEVKEGDNHHQVWRDLGSGPVVQGDAWTLLGWLTGRSPGTGLRVMPEGSRGNRPAGAGAGPLPAPPPWLIMPAPPHLPAAPPEEYP</sequence>
<evidence type="ECO:0000313" key="4">
    <source>
        <dbReference type="Proteomes" id="UP000534286"/>
    </source>
</evidence>
<evidence type="ECO:0000256" key="1">
    <source>
        <dbReference type="SAM" id="MobiDB-lite"/>
    </source>
</evidence>
<protein>
    <submittedName>
        <fullName evidence="3">Maleylpyruvate isomerase</fullName>
        <ecNumber evidence="3">5.2.1.4</ecNumber>
    </submittedName>
</protein>
<dbReference type="SUPFAM" id="SSF109854">
    <property type="entry name" value="DinB/YfiT-like putative metalloenzymes"/>
    <property type="match status" value="1"/>
</dbReference>
<feature type="region of interest" description="Disordered" evidence="1">
    <location>
        <begin position="228"/>
        <end position="270"/>
    </location>
</feature>
<comment type="caution">
    <text evidence="3">The sequence shown here is derived from an EMBL/GenBank/DDBJ whole genome shotgun (WGS) entry which is preliminary data.</text>
</comment>
<dbReference type="Gene3D" id="3.30.1050.20">
    <property type="match status" value="1"/>
</dbReference>
<feature type="compositionally biased region" description="Pro residues" evidence="1">
    <location>
        <begin position="246"/>
        <end position="270"/>
    </location>
</feature>
<dbReference type="EC" id="5.2.1.4" evidence="3"/>
<dbReference type="Proteomes" id="UP000534286">
    <property type="component" value="Unassembled WGS sequence"/>
</dbReference>
<dbReference type="InterPro" id="IPR017517">
    <property type="entry name" value="Maleyloyr_isom"/>
</dbReference>
<keyword evidence="4" id="KW-1185">Reference proteome</keyword>
<dbReference type="InterPro" id="IPR034660">
    <property type="entry name" value="DinB/YfiT-like"/>
</dbReference>
<name>A0A7W7S3G5_9ACTN</name>
<accession>A0A7W7S3G5</accession>
<feature type="domain" description="Mycothiol-dependent maleylpyruvate isomerase metal-binding" evidence="2">
    <location>
        <begin position="14"/>
        <end position="147"/>
    </location>
</feature>
<dbReference type="GO" id="GO:0046872">
    <property type="term" value="F:metal ion binding"/>
    <property type="evidence" value="ECO:0007669"/>
    <property type="project" value="InterPro"/>
</dbReference>
<keyword evidence="3" id="KW-0670">Pyruvate</keyword>
<dbReference type="Gene3D" id="1.20.120.450">
    <property type="entry name" value="dinb family like domain"/>
    <property type="match status" value="1"/>
</dbReference>
<dbReference type="RefSeq" id="WP_184758276.1">
    <property type="nucleotide sequence ID" value="NZ_BAABEK010000074.1"/>
</dbReference>
<dbReference type="EMBL" id="JACHJU010000003">
    <property type="protein sequence ID" value="MBB4942281.1"/>
    <property type="molecule type" value="Genomic_DNA"/>
</dbReference>
<keyword evidence="3" id="KW-0413">Isomerase</keyword>
<organism evidence="3 4">
    <name type="scientific">Streptosporangium album</name>
    <dbReference type="NCBI Taxonomy" id="47479"/>
    <lineage>
        <taxon>Bacteria</taxon>
        <taxon>Bacillati</taxon>
        <taxon>Actinomycetota</taxon>
        <taxon>Actinomycetes</taxon>
        <taxon>Streptosporangiales</taxon>
        <taxon>Streptosporangiaceae</taxon>
        <taxon>Streptosporangium</taxon>
    </lineage>
</organism>
<reference evidence="3 4" key="1">
    <citation type="submission" date="2020-08" db="EMBL/GenBank/DDBJ databases">
        <title>Sequencing the genomes of 1000 actinobacteria strains.</title>
        <authorList>
            <person name="Klenk H.-P."/>
        </authorList>
    </citation>
    <scope>NUCLEOTIDE SEQUENCE [LARGE SCALE GENOMIC DNA]</scope>
    <source>
        <strain evidence="3 4">DSM 43023</strain>
    </source>
</reference>
<dbReference type="NCBIfam" id="TIGR03083">
    <property type="entry name" value="maleylpyruvate isomerase family mycothiol-dependent enzyme"/>
    <property type="match status" value="1"/>
</dbReference>
<dbReference type="Pfam" id="PF11716">
    <property type="entry name" value="MDMPI_N"/>
    <property type="match status" value="1"/>
</dbReference>
<proteinExistence type="predicted"/>